<dbReference type="InterPro" id="IPR041679">
    <property type="entry name" value="DNA2/NAM7-like_C"/>
</dbReference>
<accession>A0A1G8ZRL7</accession>
<feature type="region of interest" description="Disordered" evidence="1">
    <location>
        <begin position="1248"/>
        <end position="1290"/>
    </location>
</feature>
<dbReference type="SUPFAM" id="SSF52540">
    <property type="entry name" value="P-loop containing nucleoside triphosphate hydrolases"/>
    <property type="match status" value="1"/>
</dbReference>
<dbReference type="GO" id="GO:0004386">
    <property type="term" value="F:helicase activity"/>
    <property type="evidence" value="ECO:0007669"/>
    <property type="project" value="InterPro"/>
</dbReference>
<protein>
    <submittedName>
        <fullName evidence="5">AAA domain-containing protein</fullName>
    </submittedName>
</protein>
<feature type="domain" description="DNA2/NAM7 helicase helicase" evidence="2">
    <location>
        <begin position="835"/>
        <end position="874"/>
    </location>
</feature>
<dbReference type="EMBL" id="FNFM01000005">
    <property type="protein sequence ID" value="SDK16790.1"/>
    <property type="molecule type" value="Genomic_DNA"/>
</dbReference>
<evidence type="ECO:0000259" key="4">
    <source>
        <dbReference type="Pfam" id="PF18741"/>
    </source>
</evidence>
<organism evidence="5 6">
    <name type="scientific">Actinopolyspora mzabensis</name>
    <dbReference type="NCBI Taxonomy" id="995066"/>
    <lineage>
        <taxon>Bacteria</taxon>
        <taxon>Bacillati</taxon>
        <taxon>Actinomycetota</taxon>
        <taxon>Actinomycetes</taxon>
        <taxon>Actinopolysporales</taxon>
        <taxon>Actinopolysporaceae</taxon>
        <taxon>Actinopolyspora</taxon>
    </lineage>
</organism>
<dbReference type="Proteomes" id="UP000199213">
    <property type="component" value="Unassembled WGS sequence"/>
</dbReference>
<dbReference type="Pfam" id="PF18741">
    <property type="entry name" value="MTES_1575"/>
    <property type="match status" value="1"/>
</dbReference>
<evidence type="ECO:0000313" key="5">
    <source>
        <dbReference type="EMBL" id="SDK16790.1"/>
    </source>
</evidence>
<feature type="region of interest" description="Disordered" evidence="1">
    <location>
        <begin position="256"/>
        <end position="285"/>
    </location>
</feature>
<reference evidence="6" key="1">
    <citation type="submission" date="2016-10" db="EMBL/GenBank/DDBJ databases">
        <authorList>
            <person name="Varghese N."/>
            <person name="Submissions S."/>
        </authorList>
    </citation>
    <scope>NUCLEOTIDE SEQUENCE [LARGE SCALE GENOMIC DNA]</scope>
    <source>
        <strain evidence="6">DSM 45460</strain>
    </source>
</reference>
<dbReference type="PANTHER" id="PTHR10887">
    <property type="entry name" value="DNA2/NAM7 HELICASE FAMILY"/>
    <property type="match status" value="1"/>
</dbReference>
<proteinExistence type="predicted"/>
<feature type="region of interest" description="Disordered" evidence="1">
    <location>
        <begin position="374"/>
        <end position="410"/>
    </location>
</feature>
<feature type="domain" description="DNA2/NAM7 helicase helicase" evidence="2">
    <location>
        <begin position="285"/>
        <end position="409"/>
    </location>
</feature>
<evidence type="ECO:0000259" key="3">
    <source>
        <dbReference type="Pfam" id="PF13087"/>
    </source>
</evidence>
<dbReference type="InterPro" id="IPR045055">
    <property type="entry name" value="DNA2/NAM7-like"/>
</dbReference>
<sequence>MSTENDQELQELVRAKAEEWANKLVDLGNTNTLLHFKNRKRTTLDLSSADPDALRELLSGSETRLSSLFREIDVNKDASKRIRDIRRRINAAEEEQGVEVGKVAQGLVRTEQQVRGSESVPATRAPLLLRTLRIESRTVSENDFVLRLDDVEINQVLLYALDRKYGLDIDHERFTSAVEDRLSQHEDPGEQLEGVYGELADLAARQDMGIELERSVVIGLFNYEKLPMVKDLRSSTGLLAQHELVAALAGHRASTEAVREESTGFAPPPPDEIAPNTEHPVQDADSSQQGAINSALSDQHVLVEGPPGTGKSQTIANIIAGATAQGKRVLFVSEKRAAIEAVTNRLAEVNLADLVFDLHQRKVDKKQLAQQLQESLQATSRQQPAETGDLHQRLAERRDSLRTSSDELHARRDPWEKSAYEVQLELLKLGDQHRTDHFFRGPTLRALDAATVRRLEQELHQFVDAGGLRILRKESPWWQADIRGEEDLERVMAELDELTTRTLRDGQQGMHALLRQTGLTPPTDLEGWQHVLELLDEVHSSVEAFGSDVFGTRLDDWLLATASRKQRARYGRKLGWRQRRTLLKEVRRASTDGITKKWALHAKLSEIVRQRDRWNELGGGQVQPAEVVDLRQTMETFHTLRNQLTSVAMCARLTDYESRPTEQVQEELHELAADKNTMWQMPRINELLDRFRGLGLGELLDEAARRDATGEQTWLLFRHCWLRSLLDEFKLRVPALREVNGEQRNRTVDEFQEADREHRGTSAQRVRWSVADALRRVRDDFPEETELLRKQANKKSRHLPIRRLVERAPHVLLALRPCWAMSPLVVSSTLPAERLFDLVVFDEASQIEPHDAVTSLARGRRLVVAGDDKQLPPTNFFSRMLEEPSEAADEDEDEGDLRDYESILTTMRSLIPLQRTLRWHYRSRDERLIAFSNEEIYNNSLVTFPGARWDTPVTLDVVDGVASPGQDGSAPEEVERVVERVLEHAEFRPHESLGVITMGQKHMTRVDDAIRKALRDRPELQDFFDENTEPSRRFFVKNLERVQGDERDAIILTLGVAKRANGTVARTGFGPLNNEGGPRRLNVAVSRAKTRMTVVSSFGPHDLAPREERTGTELLRRYLEFAQNQTRIDQVGRQQPVELNGLEQDIHDALREREIEVYPQWGYSQYRIDFALAHRDEPGRMILAVEADGDSYHRSHSVRDRDRLRQAHLENLGWRFHRVWASAWFADREGETERIVKAWEQAMIDAEREPAPAVPDKPDTPESTEHTGDTGHTGDTAPPEVTITRGPRPAITPGLRIADYGEEELVELCGWLLTDRLPLDRQERIEQAMRELGFKRKGSRIVERLTRAVDIAQRQAEKEQS</sequence>
<evidence type="ECO:0000259" key="2">
    <source>
        <dbReference type="Pfam" id="PF13086"/>
    </source>
</evidence>
<feature type="compositionally biased region" description="Basic and acidic residues" evidence="1">
    <location>
        <begin position="1248"/>
        <end position="1269"/>
    </location>
</feature>
<feature type="compositionally biased region" description="Basic and acidic residues" evidence="1">
    <location>
        <begin position="388"/>
        <end position="410"/>
    </location>
</feature>
<keyword evidence="6" id="KW-1185">Reference proteome</keyword>
<dbReference type="Pfam" id="PF13195">
    <property type="entry name" value="DUF4011"/>
    <property type="match status" value="1"/>
</dbReference>
<dbReference type="OrthoDB" id="9757917at2"/>
<dbReference type="InterPro" id="IPR041677">
    <property type="entry name" value="DNA2/NAM7_AAA_11"/>
</dbReference>
<dbReference type="Gene3D" id="3.40.960.10">
    <property type="entry name" value="VSR Endonuclease"/>
    <property type="match status" value="1"/>
</dbReference>
<evidence type="ECO:0000256" key="1">
    <source>
        <dbReference type="SAM" id="MobiDB-lite"/>
    </source>
</evidence>
<dbReference type="RefSeq" id="WP_092627655.1">
    <property type="nucleotide sequence ID" value="NZ_FNFM01000005.1"/>
</dbReference>
<feature type="domain" description="DNA2/NAM7 helicase-like C-terminal" evidence="3">
    <location>
        <begin position="917"/>
        <end position="1096"/>
    </location>
</feature>
<dbReference type="Gene3D" id="3.40.50.300">
    <property type="entry name" value="P-loop containing nucleotide triphosphate hydrolases"/>
    <property type="match status" value="3"/>
</dbReference>
<evidence type="ECO:0000313" key="6">
    <source>
        <dbReference type="Proteomes" id="UP000199213"/>
    </source>
</evidence>
<dbReference type="FunFam" id="3.40.960.10:FF:000002">
    <property type="entry name" value="DNA helicase related protein"/>
    <property type="match status" value="1"/>
</dbReference>
<dbReference type="InterPro" id="IPR049468">
    <property type="entry name" value="Restrct_endonuc-II-like_dom"/>
</dbReference>
<dbReference type="Pfam" id="PF13086">
    <property type="entry name" value="AAA_11"/>
    <property type="match status" value="2"/>
</dbReference>
<dbReference type="InterPro" id="IPR025103">
    <property type="entry name" value="DUF4011"/>
</dbReference>
<dbReference type="InterPro" id="IPR027417">
    <property type="entry name" value="P-loop_NTPase"/>
</dbReference>
<gene>
    <name evidence="5" type="ORF">SAMN04487820_10551</name>
</gene>
<feature type="domain" description="Restriction endonuclease type II-like" evidence="4">
    <location>
        <begin position="1143"/>
        <end position="1238"/>
    </location>
</feature>
<dbReference type="InterPro" id="IPR011335">
    <property type="entry name" value="Restrct_endonuc-II-like"/>
</dbReference>
<dbReference type="Pfam" id="PF13087">
    <property type="entry name" value="AAA_12"/>
    <property type="match status" value="1"/>
</dbReference>
<name>A0A1G8ZRL7_ACTMZ</name>
<dbReference type="SUPFAM" id="SSF52980">
    <property type="entry name" value="Restriction endonuclease-like"/>
    <property type="match status" value="1"/>
</dbReference>